<dbReference type="EMBL" id="JBHSKP010000024">
    <property type="protein sequence ID" value="MFC5155637.1"/>
    <property type="molecule type" value="Genomic_DNA"/>
</dbReference>
<dbReference type="Pfam" id="PF08808">
    <property type="entry name" value="RES"/>
    <property type="match status" value="1"/>
</dbReference>
<dbReference type="Proteomes" id="UP001596160">
    <property type="component" value="Unassembled WGS sequence"/>
</dbReference>
<dbReference type="InterPro" id="IPR014914">
    <property type="entry name" value="RES_dom"/>
</dbReference>
<evidence type="ECO:0000259" key="1">
    <source>
        <dbReference type="SMART" id="SM00953"/>
    </source>
</evidence>
<gene>
    <name evidence="2" type="ORF">ACFPRH_28340</name>
</gene>
<proteinExistence type="predicted"/>
<feature type="domain" description="RES" evidence="1">
    <location>
        <begin position="43"/>
        <end position="188"/>
    </location>
</feature>
<sequence length="221" mass="24229">MVGQPPPGAARMSPRLTVLPAGSELWRCHAATCPPAAFNPSLAPSHFDGSRFDGTTEDPYPFLYAAPEPATGLAEVLLRSVRYDDTSGLRQVQWPLAASRTLTKLLVTEDLTLVRLVSEEDLAAVFQDSWLLEGGEGRYPMTRVWAHEIRRQAPAVQGLVWQSRRNRPYRALVLFGDRCGAEPLKAVPGQSHRLATVEGVHEANRLLAPLRAVIVPPGVRP</sequence>
<dbReference type="RefSeq" id="WP_344483563.1">
    <property type="nucleotide sequence ID" value="NZ_BAAASB010000021.1"/>
</dbReference>
<name>A0ABW0APL9_9ACTN</name>
<organism evidence="2 3">
    <name type="scientific">Streptomyces amakusaensis</name>
    <dbReference type="NCBI Taxonomy" id="67271"/>
    <lineage>
        <taxon>Bacteria</taxon>
        <taxon>Bacillati</taxon>
        <taxon>Actinomycetota</taxon>
        <taxon>Actinomycetes</taxon>
        <taxon>Kitasatosporales</taxon>
        <taxon>Streptomycetaceae</taxon>
        <taxon>Streptomyces</taxon>
    </lineage>
</organism>
<comment type="caution">
    <text evidence="2">The sequence shown here is derived from an EMBL/GenBank/DDBJ whole genome shotgun (WGS) entry which is preliminary data.</text>
</comment>
<reference evidence="3" key="1">
    <citation type="journal article" date="2019" name="Int. J. Syst. Evol. Microbiol.">
        <title>The Global Catalogue of Microorganisms (GCM) 10K type strain sequencing project: providing services to taxonomists for standard genome sequencing and annotation.</title>
        <authorList>
            <consortium name="The Broad Institute Genomics Platform"/>
            <consortium name="The Broad Institute Genome Sequencing Center for Infectious Disease"/>
            <person name="Wu L."/>
            <person name="Ma J."/>
        </authorList>
    </citation>
    <scope>NUCLEOTIDE SEQUENCE [LARGE SCALE GENOMIC DNA]</scope>
    <source>
        <strain evidence="3">PCU 266</strain>
    </source>
</reference>
<protein>
    <submittedName>
        <fullName evidence="2">RES family NAD+ phosphorylase</fullName>
    </submittedName>
</protein>
<dbReference type="SMART" id="SM00953">
    <property type="entry name" value="RES"/>
    <property type="match status" value="1"/>
</dbReference>
<evidence type="ECO:0000313" key="3">
    <source>
        <dbReference type="Proteomes" id="UP001596160"/>
    </source>
</evidence>
<keyword evidence="3" id="KW-1185">Reference proteome</keyword>
<evidence type="ECO:0000313" key="2">
    <source>
        <dbReference type="EMBL" id="MFC5155637.1"/>
    </source>
</evidence>
<accession>A0ABW0APL9</accession>